<gene>
    <name evidence="2" type="ORF">NQZ67_08845</name>
</gene>
<reference evidence="2" key="1">
    <citation type="submission" date="2022-08" db="EMBL/GenBank/DDBJ databases">
        <title>The genomic sequence of strain Paenibacillus sp. SCIV0701.</title>
        <authorList>
            <person name="Zhao H."/>
        </authorList>
    </citation>
    <scope>NUCLEOTIDE SEQUENCE</scope>
    <source>
        <strain evidence="2">SCIV0701</strain>
    </source>
</reference>
<sequence length="215" mass="23779">MTKKMYAPLLIALALIIGLAPAMAHGASSESAQVECIKPNIVKLQTALTKLWMDHAVWTKTYITSALADLQDQQDVLTRLLKNQQDIGDAIKPYYGDAAGNKLAELLKEHIAIAGQVVAAAEAGNQAAFNAANKEWHRNADDIAKFLSGANPNWAMKDLQNMLYIHLQLLTEQTQARLAKDWKKEIEAYDKGVDHLIMLADVLTQGIVKQFPEKF</sequence>
<dbReference type="EMBL" id="JANIPJ010000005">
    <property type="protein sequence ID" value="MCR2803981.1"/>
    <property type="molecule type" value="Genomic_DNA"/>
</dbReference>
<feature type="signal peptide" evidence="1">
    <location>
        <begin position="1"/>
        <end position="24"/>
    </location>
</feature>
<organism evidence="2 3">
    <name type="scientific">Paenibacillus soyae</name>
    <dbReference type="NCBI Taxonomy" id="2969249"/>
    <lineage>
        <taxon>Bacteria</taxon>
        <taxon>Bacillati</taxon>
        <taxon>Bacillota</taxon>
        <taxon>Bacilli</taxon>
        <taxon>Bacillales</taxon>
        <taxon>Paenibacillaceae</taxon>
        <taxon>Paenibacillus</taxon>
    </lineage>
</organism>
<dbReference type="Proteomes" id="UP001141950">
    <property type="component" value="Unassembled WGS sequence"/>
</dbReference>
<dbReference type="RefSeq" id="WP_257444728.1">
    <property type="nucleotide sequence ID" value="NZ_JANIPJ010000005.1"/>
</dbReference>
<evidence type="ECO:0000256" key="1">
    <source>
        <dbReference type="SAM" id="SignalP"/>
    </source>
</evidence>
<name>A0A9X2MNL0_9BACL</name>
<accession>A0A9X2MNL0</accession>
<keyword evidence="3" id="KW-1185">Reference proteome</keyword>
<evidence type="ECO:0000313" key="2">
    <source>
        <dbReference type="EMBL" id="MCR2803981.1"/>
    </source>
</evidence>
<dbReference type="AlphaFoldDB" id="A0A9X2MNL0"/>
<comment type="caution">
    <text evidence="2">The sequence shown here is derived from an EMBL/GenBank/DDBJ whole genome shotgun (WGS) entry which is preliminary data.</text>
</comment>
<feature type="chain" id="PRO_5040989138" evidence="1">
    <location>
        <begin position="25"/>
        <end position="215"/>
    </location>
</feature>
<protein>
    <submittedName>
        <fullName evidence="2">Glycosyltransferase</fullName>
    </submittedName>
</protein>
<keyword evidence="1" id="KW-0732">Signal</keyword>
<proteinExistence type="predicted"/>
<evidence type="ECO:0000313" key="3">
    <source>
        <dbReference type="Proteomes" id="UP001141950"/>
    </source>
</evidence>